<accession>A0ABV0MT86</accession>
<evidence type="ECO:0000313" key="1">
    <source>
        <dbReference type="EMBL" id="MEQ2161638.1"/>
    </source>
</evidence>
<proteinExistence type="predicted"/>
<organism evidence="1 2">
    <name type="scientific">Goodea atripinnis</name>
    <dbReference type="NCBI Taxonomy" id="208336"/>
    <lineage>
        <taxon>Eukaryota</taxon>
        <taxon>Metazoa</taxon>
        <taxon>Chordata</taxon>
        <taxon>Craniata</taxon>
        <taxon>Vertebrata</taxon>
        <taxon>Euteleostomi</taxon>
        <taxon>Actinopterygii</taxon>
        <taxon>Neopterygii</taxon>
        <taxon>Teleostei</taxon>
        <taxon>Neoteleostei</taxon>
        <taxon>Acanthomorphata</taxon>
        <taxon>Ovalentaria</taxon>
        <taxon>Atherinomorphae</taxon>
        <taxon>Cyprinodontiformes</taxon>
        <taxon>Goodeidae</taxon>
        <taxon>Goodea</taxon>
    </lineage>
</organism>
<protein>
    <submittedName>
        <fullName evidence="1">Uncharacterized protein</fullName>
    </submittedName>
</protein>
<gene>
    <name evidence="1" type="ORF">GOODEAATRI_011502</name>
</gene>
<dbReference type="EMBL" id="JAHRIO010010703">
    <property type="protein sequence ID" value="MEQ2161638.1"/>
    <property type="molecule type" value="Genomic_DNA"/>
</dbReference>
<evidence type="ECO:0000313" key="2">
    <source>
        <dbReference type="Proteomes" id="UP001476798"/>
    </source>
</evidence>
<sequence length="211" mass="23735">MNIGFVTFETLMFKPKGRAHSNVFIHLHKHHLSRCRQLLKQRKFSSSRRGEPISRGPAVVSQTRSVFKCNGHFFQVVHFQEKLLEVQLWVSLLSSKSQDGSTRKKGPIRDHLAKKLSIAFTLVLFALLLTSSESKGGFSDGQKRVRRHAALSSSIVKAQVPVSADHFNQLNATDTACCYEAAAQFKEAHRWVTLLRRLFPQTSAANKCYGG</sequence>
<name>A0ABV0MT86_9TELE</name>
<dbReference type="Proteomes" id="UP001476798">
    <property type="component" value="Unassembled WGS sequence"/>
</dbReference>
<keyword evidence="2" id="KW-1185">Reference proteome</keyword>
<reference evidence="1 2" key="1">
    <citation type="submission" date="2021-06" db="EMBL/GenBank/DDBJ databases">
        <authorList>
            <person name="Palmer J.M."/>
        </authorList>
    </citation>
    <scope>NUCLEOTIDE SEQUENCE [LARGE SCALE GENOMIC DNA]</scope>
    <source>
        <strain evidence="1 2">GA_2019</strain>
        <tissue evidence="1">Muscle</tissue>
    </source>
</reference>
<comment type="caution">
    <text evidence="1">The sequence shown here is derived from an EMBL/GenBank/DDBJ whole genome shotgun (WGS) entry which is preliminary data.</text>
</comment>